<comment type="caution">
    <text evidence="2">The sequence shown here is derived from an EMBL/GenBank/DDBJ whole genome shotgun (WGS) entry which is preliminary data.</text>
</comment>
<feature type="compositionally biased region" description="Low complexity" evidence="1">
    <location>
        <begin position="61"/>
        <end position="71"/>
    </location>
</feature>
<protein>
    <submittedName>
        <fullName evidence="2">Uncharacterized protein</fullName>
    </submittedName>
</protein>
<accession>A0A4U0RGZ5</accession>
<dbReference type="OrthoDB" id="9966481at2"/>
<evidence type="ECO:0000313" key="2">
    <source>
        <dbReference type="EMBL" id="TJZ94851.1"/>
    </source>
</evidence>
<keyword evidence="3" id="KW-1185">Reference proteome</keyword>
<proteinExistence type="predicted"/>
<dbReference type="Proteomes" id="UP000305778">
    <property type="component" value="Unassembled WGS sequence"/>
</dbReference>
<reference evidence="2 3" key="1">
    <citation type="submission" date="2019-04" db="EMBL/GenBank/DDBJ databases">
        <title>Streptomyces oryziradicis sp. nov., a novel actinomycete isolated from rhizosphere soil of rice (Oryza sativa L.).</title>
        <authorList>
            <person name="Li C."/>
        </authorList>
    </citation>
    <scope>NUCLEOTIDE SEQUENCE [LARGE SCALE GENOMIC DNA]</scope>
    <source>
        <strain evidence="2 3">NEAU-C40</strain>
    </source>
</reference>
<gene>
    <name evidence="2" type="ORF">FCI23_52870</name>
</gene>
<name>A0A4U0RGZ5_9ACTN</name>
<dbReference type="AlphaFoldDB" id="A0A4U0RGZ5"/>
<feature type="region of interest" description="Disordered" evidence="1">
    <location>
        <begin position="46"/>
        <end position="128"/>
    </location>
</feature>
<feature type="compositionally biased region" description="Low complexity" evidence="1">
    <location>
        <begin position="102"/>
        <end position="125"/>
    </location>
</feature>
<evidence type="ECO:0000313" key="3">
    <source>
        <dbReference type="Proteomes" id="UP000305778"/>
    </source>
</evidence>
<evidence type="ECO:0000256" key="1">
    <source>
        <dbReference type="SAM" id="MobiDB-lite"/>
    </source>
</evidence>
<sequence>MLPRSLSLARSGAAALLLGVLMLLHALFTPGSSHLAAEEPGCPHARITAAAPAVQRPLHGPQPAVAAPAGGNHPEHDPATRLCPGAAATRLLGHPSLPRAGATSATDPLPAPASADPPASRATAPGGPRAVLRQILRC</sequence>
<dbReference type="EMBL" id="SUMC01000198">
    <property type="protein sequence ID" value="TJZ94851.1"/>
    <property type="molecule type" value="Genomic_DNA"/>
</dbReference>
<organism evidence="2 3">
    <name type="scientific">Actinacidiphila oryziradicis</name>
    <dbReference type="NCBI Taxonomy" id="2571141"/>
    <lineage>
        <taxon>Bacteria</taxon>
        <taxon>Bacillati</taxon>
        <taxon>Actinomycetota</taxon>
        <taxon>Actinomycetes</taxon>
        <taxon>Kitasatosporales</taxon>
        <taxon>Streptomycetaceae</taxon>
        <taxon>Actinacidiphila</taxon>
    </lineage>
</organism>
<dbReference type="RefSeq" id="WP_136731167.1">
    <property type="nucleotide sequence ID" value="NZ_SUMC01000198.1"/>
</dbReference>